<evidence type="ECO:0000256" key="5">
    <source>
        <dbReference type="ARBA" id="ARBA00022989"/>
    </source>
</evidence>
<dbReference type="PANTHER" id="PTHR30353:SF0">
    <property type="entry name" value="TRANSMEMBRANE PROTEIN"/>
    <property type="match status" value="1"/>
</dbReference>
<feature type="transmembrane region" description="Helical" evidence="7">
    <location>
        <begin position="171"/>
        <end position="188"/>
    </location>
</feature>
<dbReference type="EMBL" id="JBHUIM010000001">
    <property type="protein sequence ID" value="MFD2245339.1"/>
    <property type="molecule type" value="Genomic_DNA"/>
</dbReference>
<dbReference type="Proteomes" id="UP001597374">
    <property type="component" value="Unassembled WGS sequence"/>
</dbReference>
<dbReference type="InterPro" id="IPR032816">
    <property type="entry name" value="VTT_dom"/>
</dbReference>
<keyword evidence="6 7" id="KW-0472">Membrane</keyword>
<dbReference type="RefSeq" id="WP_250429205.1">
    <property type="nucleotide sequence ID" value="NZ_JALPRR010000002.1"/>
</dbReference>
<comment type="caution">
    <text evidence="9">The sequence shown here is derived from an EMBL/GenBank/DDBJ whole genome shotgun (WGS) entry which is preliminary data.</text>
</comment>
<evidence type="ECO:0000256" key="2">
    <source>
        <dbReference type="ARBA" id="ARBA00010792"/>
    </source>
</evidence>
<evidence type="ECO:0000313" key="10">
    <source>
        <dbReference type="Proteomes" id="UP001597374"/>
    </source>
</evidence>
<feature type="transmembrane region" description="Helical" evidence="7">
    <location>
        <begin position="51"/>
        <end position="76"/>
    </location>
</feature>
<feature type="transmembrane region" description="Helical" evidence="7">
    <location>
        <begin position="138"/>
        <end position="159"/>
    </location>
</feature>
<comment type="subcellular location">
    <subcellularLocation>
        <location evidence="1 7">Cell membrane</location>
        <topology evidence="1 7">Multi-pass membrane protein</topology>
    </subcellularLocation>
</comment>
<evidence type="ECO:0000256" key="4">
    <source>
        <dbReference type="ARBA" id="ARBA00022692"/>
    </source>
</evidence>
<evidence type="ECO:0000259" key="8">
    <source>
        <dbReference type="Pfam" id="PF09335"/>
    </source>
</evidence>
<keyword evidence="4 7" id="KW-0812">Transmembrane</keyword>
<evidence type="ECO:0000256" key="3">
    <source>
        <dbReference type="ARBA" id="ARBA00022475"/>
    </source>
</evidence>
<keyword evidence="3 7" id="KW-1003">Cell membrane</keyword>
<dbReference type="PANTHER" id="PTHR30353">
    <property type="entry name" value="INNER MEMBRANE PROTEIN DEDA-RELATED"/>
    <property type="match status" value="1"/>
</dbReference>
<comment type="similarity">
    <text evidence="2 7">Belongs to the DedA family.</text>
</comment>
<dbReference type="InterPro" id="IPR032818">
    <property type="entry name" value="DedA-like"/>
</dbReference>
<evidence type="ECO:0000256" key="6">
    <source>
        <dbReference type="ARBA" id="ARBA00023136"/>
    </source>
</evidence>
<reference evidence="10" key="1">
    <citation type="journal article" date="2019" name="Int. J. Syst. Evol. Microbiol.">
        <title>The Global Catalogue of Microorganisms (GCM) 10K type strain sequencing project: providing services to taxonomists for standard genome sequencing and annotation.</title>
        <authorList>
            <consortium name="The Broad Institute Genomics Platform"/>
            <consortium name="The Broad Institute Genome Sequencing Center for Infectious Disease"/>
            <person name="Wu L."/>
            <person name="Ma J."/>
        </authorList>
    </citation>
    <scope>NUCLEOTIDE SEQUENCE [LARGE SCALE GENOMIC DNA]</scope>
    <source>
        <strain evidence="10">CGMCC 4.1782</strain>
    </source>
</reference>
<name>A0ABW5CVS2_9BACT</name>
<feature type="transmembrane region" description="Helical" evidence="7">
    <location>
        <begin position="12"/>
        <end position="31"/>
    </location>
</feature>
<proteinExistence type="inferred from homology"/>
<gene>
    <name evidence="9" type="ORF">ACFSKP_03680</name>
</gene>
<keyword evidence="5 7" id="KW-1133">Transmembrane helix</keyword>
<accession>A0ABW5CVS2</accession>
<evidence type="ECO:0000313" key="9">
    <source>
        <dbReference type="EMBL" id="MFD2245339.1"/>
    </source>
</evidence>
<evidence type="ECO:0000256" key="7">
    <source>
        <dbReference type="RuleBase" id="RU367016"/>
    </source>
</evidence>
<organism evidence="9 10">
    <name type="scientific">Pontibacter ruber</name>
    <dbReference type="NCBI Taxonomy" id="1343895"/>
    <lineage>
        <taxon>Bacteria</taxon>
        <taxon>Pseudomonadati</taxon>
        <taxon>Bacteroidota</taxon>
        <taxon>Cytophagia</taxon>
        <taxon>Cytophagales</taxon>
        <taxon>Hymenobacteraceae</taxon>
        <taxon>Pontibacter</taxon>
    </lineage>
</organism>
<sequence length="200" mass="22153">MDTASLIEWGGFLIIAILIFAETGLLIGLVVPGGETLVFTAGLLVSTDSLSVPVTILLISLIVAGIVGDTSGYYIGKKFGRKLYDKRDTWYFKKKYLYLAADYFAKHRKAAIIFGKYLPIIRPFSPVISGTTNMKFSVFIFLTVVASILYMSTYVLAGYFLGNQFPEIKEYLGWIVPISIVVALIPVFKQLRKAKSNAQV</sequence>
<dbReference type="Pfam" id="PF09335">
    <property type="entry name" value="VTT_dom"/>
    <property type="match status" value="1"/>
</dbReference>
<evidence type="ECO:0000256" key="1">
    <source>
        <dbReference type="ARBA" id="ARBA00004651"/>
    </source>
</evidence>
<keyword evidence="10" id="KW-1185">Reference proteome</keyword>
<feature type="domain" description="VTT" evidence="8">
    <location>
        <begin position="34"/>
        <end position="159"/>
    </location>
</feature>
<protein>
    <submittedName>
        <fullName evidence="9">DedA family protein</fullName>
    </submittedName>
</protein>